<dbReference type="EMBL" id="BAAANE010000011">
    <property type="protein sequence ID" value="GAA1657526.1"/>
    <property type="molecule type" value="Genomic_DNA"/>
</dbReference>
<feature type="domain" description="Nudix hydrolase" evidence="4">
    <location>
        <begin position="1"/>
        <end position="141"/>
    </location>
</feature>
<proteinExistence type="inferred from homology"/>
<evidence type="ECO:0000259" key="4">
    <source>
        <dbReference type="PROSITE" id="PS51462"/>
    </source>
</evidence>
<dbReference type="CDD" id="cd04699">
    <property type="entry name" value="NUDIX_MutT_Nudt1"/>
    <property type="match status" value="1"/>
</dbReference>
<dbReference type="InterPro" id="IPR015797">
    <property type="entry name" value="NUDIX_hydrolase-like_dom_sf"/>
</dbReference>
<dbReference type="PROSITE" id="PS51462">
    <property type="entry name" value="NUDIX"/>
    <property type="match status" value="1"/>
</dbReference>
<dbReference type="Gene3D" id="3.90.79.10">
    <property type="entry name" value="Nucleoside Triphosphate Pyrophosphohydrolase"/>
    <property type="match status" value="1"/>
</dbReference>
<sequence>MKQPYLVEQPAGYLEYQLPVSLKAVLVWRGRVPLLLNERDEWELPGGKLELGEDPATCLAREIEEELGWTVEIGNPLHAWVYEIQPDRHVFMLAYSADYLGEVEPVYSHEHKALRLVPLDEVDGLPMPAAYKQVIRLGAAR</sequence>
<dbReference type="Proteomes" id="UP001501319">
    <property type="component" value="Unassembled WGS sequence"/>
</dbReference>
<dbReference type="PANTHER" id="PTHR43736">
    <property type="entry name" value="ADP-RIBOSE PYROPHOSPHATASE"/>
    <property type="match status" value="1"/>
</dbReference>
<comment type="caution">
    <text evidence="5">The sequence shown here is derived from an EMBL/GenBank/DDBJ whole genome shotgun (WGS) entry which is preliminary data.</text>
</comment>
<reference evidence="5 6" key="1">
    <citation type="journal article" date="2019" name="Int. J. Syst. Evol. Microbiol.">
        <title>The Global Catalogue of Microorganisms (GCM) 10K type strain sequencing project: providing services to taxonomists for standard genome sequencing and annotation.</title>
        <authorList>
            <consortium name="The Broad Institute Genomics Platform"/>
            <consortium name="The Broad Institute Genome Sequencing Center for Infectious Disease"/>
            <person name="Wu L."/>
            <person name="Ma J."/>
        </authorList>
    </citation>
    <scope>NUCLEOTIDE SEQUENCE [LARGE SCALE GENOMIC DNA]</scope>
    <source>
        <strain evidence="5 6">JCM 14306</strain>
    </source>
</reference>
<evidence type="ECO:0000313" key="6">
    <source>
        <dbReference type="Proteomes" id="UP001501319"/>
    </source>
</evidence>
<evidence type="ECO:0000313" key="5">
    <source>
        <dbReference type="EMBL" id="GAA1657526.1"/>
    </source>
</evidence>
<dbReference type="InterPro" id="IPR000086">
    <property type="entry name" value="NUDIX_hydrolase_dom"/>
</dbReference>
<accession>A0ABN2FRR0</accession>
<dbReference type="InterPro" id="IPR020476">
    <property type="entry name" value="Nudix_hydrolase"/>
</dbReference>
<comment type="similarity">
    <text evidence="1 3">Belongs to the Nudix hydrolase family.</text>
</comment>
<dbReference type="InterPro" id="IPR020084">
    <property type="entry name" value="NUDIX_hydrolase_CS"/>
</dbReference>
<dbReference type="RefSeq" id="WP_344115694.1">
    <property type="nucleotide sequence ID" value="NZ_BAAANE010000011.1"/>
</dbReference>
<gene>
    <name evidence="5" type="ORF">GCM10009744_58210</name>
</gene>
<dbReference type="PANTHER" id="PTHR43736:SF1">
    <property type="entry name" value="DIHYDRONEOPTERIN TRIPHOSPHATE DIPHOSPHATASE"/>
    <property type="match status" value="1"/>
</dbReference>
<dbReference type="GO" id="GO:0016787">
    <property type="term" value="F:hydrolase activity"/>
    <property type="evidence" value="ECO:0007669"/>
    <property type="project" value="UniProtKB-KW"/>
</dbReference>
<name>A0ABN2FRR0_9ACTN</name>
<dbReference type="PROSITE" id="PS00893">
    <property type="entry name" value="NUDIX_BOX"/>
    <property type="match status" value="1"/>
</dbReference>
<evidence type="ECO:0000256" key="2">
    <source>
        <dbReference type="ARBA" id="ARBA00022801"/>
    </source>
</evidence>
<keyword evidence="6" id="KW-1185">Reference proteome</keyword>
<keyword evidence="2 3" id="KW-0378">Hydrolase</keyword>
<evidence type="ECO:0000256" key="1">
    <source>
        <dbReference type="ARBA" id="ARBA00005582"/>
    </source>
</evidence>
<evidence type="ECO:0000256" key="3">
    <source>
        <dbReference type="RuleBase" id="RU003476"/>
    </source>
</evidence>
<dbReference type="Pfam" id="PF00293">
    <property type="entry name" value="NUDIX"/>
    <property type="match status" value="1"/>
</dbReference>
<protein>
    <submittedName>
        <fullName evidence="5">NUDIX hydrolase</fullName>
    </submittedName>
</protein>
<organism evidence="5 6">
    <name type="scientific">Kribbella alba</name>
    <dbReference type="NCBI Taxonomy" id="190197"/>
    <lineage>
        <taxon>Bacteria</taxon>
        <taxon>Bacillati</taxon>
        <taxon>Actinomycetota</taxon>
        <taxon>Actinomycetes</taxon>
        <taxon>Propionibacteriales</taxon>
        <taxon>Kribbellaceae</taxon>
        <taxon>Kribbella</taxon>
    </lineage>
</organism>
<dbReference type="SUPFAM" id="SSF55811">
    <property type="entry name" value="Nudix"/>
    <property type="match status" value="1"/>
</dbReference>
<dbReference type="PRINTS" id="PR00502">
    <property type="entry name" value="NUDIXFAMILY"/>
</dbReference>